<keyword evidence="1" id="KW-1185">Reference proteome</keyword>
<dbReference type="STRING" id="131310.A0A0N4ZGB6"/>
<proteinExistence type="predicted"/>
<organism evidence="1 2">
    <name type="scientific">Parastrongyloides trichosuri</name>
    <name type="common">Possum-specific nematode worm</name>
    <dbReference type="NCBI Taxonomy" id="131310"/>
    <lineage>
        <taxon>Eukaryota</taxon>
        <taxon>Metazoa</taxon>
        <taxon>Ecdysozoa</taxon>
        <taxon>Nematoda</taxon>
        <taxon>Chromadorea</taxon>
        <taxon>Rhabditida</taxon>
        <taxon>Tylenchina</taxon>
        <taxon>Panagrolaimomorpha</taxon>
        <taxon>Strongyloidoidea</taxon>
        <taxon>Strongyloididae</taxon>
        <taxon>Parastrongyloides</taxon>
    </lineage>
</organism>
<evidence type="ECO:0000313" key="2">
    <source>
        <dbReference type="WBParaSite" id="PTRK_0000679300.1"/>
    </source>
</evidence>
<reference evidence="2" key="1">
    <citation type="submission" date="2017-02" db="UniProtKB">
        <authorList>
            <consortium name="WormBaseParasite"/>
        </authorList>
    </citation>
    <scope>IDENTIFICATION</scope>
</reference>
<accession>A0A0N4ZGB6</accession>
<evidence type="ECO:0000313" key="1">
    <source>
        <dbReference type="Proteomes" id="UP000038045"/>
    </source>
</evidence>
<dbReference type="WBParaSite" id="PTRK_0000679300.1">
    <property type="protein sequence ID" value="PTRK_0000679300.1"/>
    <property type="gene ID" value="PTRK_0000679300"/>
</dbReference>
<dbReference type="Proteomes" id="UP000038045">
    <property type="component" value="Unplaced"/>
</dbReference>
<protein>
    <submittedName>
        <fullName evidence="2">GATA zinc finger domain-containing protein 14-like</fullName>
    </submittedName>
</protein>
<dbReference type="AlphaFoldDB" id="A0A0N4ZGB6"/>
<name>A0A0N4ZGB6_PARTI</name>
<sequence>MLATCQPSYTQINITNNIKTSSIMTSTANINDANNIMMPSNNNNNSPNAYSLSQFAYNAAKAAAPFAIHEILGLAGGISTNHNTSNGNTNNNMTLDNYSSQAMNTYCSSTNFFATNQQIFDGNFINTQTLSSMNSHHNIHENRLTNTINSFMPNPFDYGCNGSSNITGNVHGFNMYDGK</sequence>